<evidence type="ECO:0000313" key="3">
    <source>
        <dbReference type="Proteomes" id="UP001558713"/>
    </source>
</evidence>
<dbReference type="InterPro" id="IPR006527">
    <property type="entry name" value="F-box-assoc_dom_typ1"/>
</dbReference>
<sequence>MTTPYLPMDLVEEIVCRVPLNSMRALRLTCKGLYTLSKTPRFMKKIGATREGETGMIVLMDYNLYLVSVVVKGDFSAELKGKLTCLNDSDQVKISKVFHCEGLVLCILKDDTRFVVWNPYCGETKWIKPRYSYDRCQERFCYALGYVNTKFCRSHKLLRFIDYYKHISGIQSICYEIYDFDTDLWTNLAVTPHWRISSNNLGVSLKGNTYWCASERPPSGHDRFNNHLICFDFTKESFGPLMPLPFSPKYKDFVTLSCVKEEKLSALLQRFEPDPSEVEIWITTKIEAKKVSWNKFLMVDMRLGISYKLESFFIDEEKKVAMSFDKTFNCYVVNIIGEAGYFEQVDLRKSGDNNYRPCACAFVPSLMQIKQPERGQRKDQSILEKRPFDQNKLRALRLAYFTKA</sequence>
<protein>
    <submittedName>
        <fullName evidence="2">F-box/kelch-repeat protein</fullName>
    </submittedName>
</protein>
<evidence type="ECO:0000259" key="1">
    <source>
        <dbReference type="SMART" id="SM00256"/>
    </source>
</evidence>
<dbReference type="PANTHER" id="PTHR31672:SF13">
    <property type="entry name" value="F-BOX PROTEIN CPR30-LIKE"/>
    <property type="match status" value="1"/>
</dbReference>
<dbReference type="Pfam" id="PF00646">
    <property type="entry name" value="F-box"/>
    <property type="match status" value="1"/>
</dbReference>
<dbReference type="Pfam" id="PF07734">
    <property type="entry name" value="FBA_1"/>
    <property type="match status" value="1"/>
</dbReference>
<proteinExistence type="predicted"/>
<dbReference type="NCBIfam" id="TIGR01640">
    <property type="entry name" value="F_box_assoc_1"/>
    <property type="match status" value="1"/>
</dbReference>
<comment type="caution">
    <text evidence="2">The sequence shown here is derived from an EMBL/GenBank/DDBJ whole genome shotgun (WGS) entry which is preliminary data.</text>
</comment>
<dbReference type="PANTHER" id="PTHR31672">
    <property type="entry name" value="BNACNNG10540D PROTEIN"/>
    <property type="match status" value="1"/>
</dbReference>
<dbReference type="InterPro" id="IPR050796">
    <property type="entry name" value="SCF_F-box_component"/>
</dbReference>
<organism evidence="2 3">
    <name type="scientific">Cardamine amara subsp. amara</name>
    <dbReference type="NCBI Taxonomy" id="228776"/>
    <lineage>
        <taxon>Eukaryota</taxon>
        <taxon>Viridiplantae</taxon>
        <taxon>Streptophyta</taxon>
        <taxon>Embryophyta</taxon>
        <taxon>Tracheophyta</taxon>
        <taxon>Spermatophyta</taxon>
        <taxon>Magnoliopsida</taxon>
        <taxon>eudicotyledons</taxon>
        <taxon>Gunneridae</taxon>
        <taxon>Pentapetalae</taxon>
        <taxon>rosids</taxon>
        <taxon>malvids</taxon>
        <taxon>Brassicales</taxon>
        <taxon>Brassicaceae</taxon>
        <taxon>Cardamineae</taxon>
        <taxon>Cardamine</taxon>
    </lineage>
</organism>
<dbReference type="AlphaFoldDB" id="A0ABD1ASI2"/>
<name>A0ABD1ASI2_CARAN</name>
<dbReference type="InterPro" id="IPR036047">
    <property type="entry name" value="F-box-like_dom_sf"/>
</dbReference>
<accession>A0ABD1ASI2</accession>
<feature type="domain" description="F-box" evidence="1">
    <location>
        <begin position="6"/>
        <end position="46"/>
    </location>
</feature>
<evidence type="ECO:0000313" key="2">
    <source>
        <dbReference type="EMBL" id="KAL1209718.1"/>
    </source>
</evidence>
<dbReference type="EMBL" id="JBANAX010000408">
    <property type="protein sequence ID" value="KAL1209718.1"/>
    <property type="molecule type" value="Genomic_DNA"/>
</dbReference>
<dbReference type="SMART" id="SM00256">
    <property type="entry name" value="FBOX"/>
    <property type="match status" value="1"/>
</dbReference>
<dbReference type="Proteomes" id="UP001558713">
    <property type="component" value="Unassembled WGS sequence"/>
</dbReference>
<dbReference type="InterPro" id="IPR017451">
    <property type="entry name" value="F-box-assoc_interact_dom"/>
</dbReference>
<dbReference type="SUPFAM" id="SSF81383">
    <property type="entry name" value="F-box domain"/>
    <property type="match status" value="1"/>
</dbReference>
<reference evidence="2 3" key="1">
    <citation type="submission" date="2024-04" db="EMBL/GenBank/DDBJ databases">
        <title>Genome assembly C_amara_ONT_v2.</title>
        <authorList>
            <person name="Yant L."/>
            <person name="Moore C."/>
            <person name="Slenker M."/>
        </authorList>
    </citation>
    <scope>NUCLEOTIDE SEQUENCE [LARGE SCALE GENOMIC DNA]</scope>
    <source>
        <tissue evidence="2">Leaf</tissue>
    </source>
</reference>
<keyword evidence="3" id="KW-1185">Reference proteome</keyword>
<dbReference type="InterPro" id="IPR001810">
    <property type="entry name" value="F-box_dom"/>
</dbReference>
<gene>
    <name evidence="2" type="ORF">V5N11_004872</name>
</gene>